<reference evidence="1 2" key="1">
    <citation type="journal article" date="2018" name="Nat. Ecol. Evol.">
        <title>Pezizomycetes genomes reveal the molecular basis of ectomycorrhizal truffle lifestyle.</title>
        <authorList>
            <person name="Murat C."/>
            <person name="Payen T."/>
            <person name="Noel B."/>
            <person name="Kuo A."/>
            <person name="Morin E."/>
            <person name="Chen J."/>
            <person name="Kohler A."/>
            <person name="Krizsan K."/>
            <person name="Balestrini R."/>
            <person name="Da Silva C."/>
            <person name="Montanini B."/>
            <person name="Hainaut M."/>
            <person name="Levati E."/>
            <person name="Barry K.W."/>
            <person name="Belfiori B."/>
            <person name="Cichocki N."/>
            <person name="Clum A."/>
            <person name="Dockter R.B."/>
            <person name="Fauchery L."/>
            <person name="Guy J."/>
            <person name="Iotti M."/>
            <person name="Le Tacon F."/>
            <person name="Lindquist E.A."/>
            <person name="Lipzen A."/>
            <person name="Malagnac F."/>
            <person name="Mello A."/>
            <person name="Molinier V."/>
            <person name="Miyauchi S."/>
            <person name="Poulain J."/>
            <person name="Riccioni C."/>
            <person name="Rubini A."/>
            <person name="Sitrit Y."/>
            <person name="Splivallo R."/>
            <person name="Traeger S."/>
            <person name="Wang M."/>
            <person name="Zifcakova L."/>
            <person name="Wipf D."/>
            <person name="Zambonelli A."/>
            <person name="Paolocci F."/>
            <person name="Nowrousian M."/>
            <person name="Ottonello S."/>
            <person name="Baldrian P."/>
            <person name="Spatafora J.W."/>
            <person name="Henrissat B."/>
            <person name="Nagy L.G."/>
            <person name="Aury J.M."/>
            <person name="Wincker P."/>
            <person name="Grigoriev I.V."/>
            <person name="Bonfante P."/>
            <person name="Martin F.M."/>
        </authorList>
    </citation>
    <scope>NUCLEOTIDE SEQUENCE [LARGE SCALE GENOMIC DNA]</scope>
    <source>
        <strain evidence="1 2">120613-1</strain>
    </source>
</reference>
<sequence>FYPAFYFEINFIEYFWGAAMGYTWENCEYDFESLKCLVPEALVSVSDSLIWNTGHE</sequence>
<keyword evidence="2" id="KW-1185">Reference proteome</keyword>
<organism evidence="1 2">
    <name type="scientific">Choiromyces venosus 120613-1</name>
    <dbReference type="NCBI Taxonomy" id="1336337"/>
    <lineage>
        <taxon>Eukaryota</taxon>
        <taxon>Fungi</taxon>
        <taxon>Dikarya</taxon>
        <taxon>Ascomycota</taxon>
        <taxon>Pezizomycotina</taxon>
        <taxon>Pezizomycetes</taxon>
        <taxon>Pezizales</taxon>
        <taxon>Tuberaceae</taxon>
        <taxon>Choiromyces</taxon>
    </lineage>
</organism>
<gene>
    <name evidence="1" type="ORF">L873DRAFT_1609202</name>
</gene>
<evidence type="ECO:0000313" key="2">
    <source>
        <dbReference type="Proteomes" id="UP000276215"/>
    </source>
</evidence>
<dbReference type="AlphaFoldDB" id="A0A3N4J399"/>
<dbReference type="EMBL" id="ML121215">
    <property type="protein sequence ID" value="RPA88374.1"/>
    <property type="molecule type" value="Genomic_DNA"/>
</dbReference>
<dbReference type="OrthoDB" id="5401962at2759"/>
<proteinExistence type="predicted"/>
<feature type="non-terminal residue" evidence="1">
    <location>
        <position position="56"/>
    </location>
</feature>
<accession>A0A3N4J399</accession>
<name>A0A3N4J399_9PEZI</name>
<protein>
    <submittedName>
        <fullName evidence="1">Uncharacterized protein</fullName>
    </submittedName>
</protein>
<feature type="non-terminal residue" evidence="1">
    <location>
        <position position="1"/>
    </location>
</feature>
<evidence type="ECO:0000313" key="1">
    <source>
        <dbReference type="EMBL" id="RPA88374.1"/>
    </source>
</evidence>
<dbReference type="Proteomes" id="UP000276215">
    <property type="component" value="Unassembled WGS sequence"/>
</dbReference>